<reference evidence="2 3" key="1">
    <citation type="submission" date="2016-10" db="EMBL/GenBank/DDBJ databases">
        <authorList>
            <person name="Varghese N."/>
            <person name="Submissions S."/>
        </authorList>
    </citation>
    <scope>NUCLEOTIDE SEQUENCE [LARGE SCALE GENOMIC DNA]</scope>
    <source>
        <strain evidence="2 3">DSM 1361</strain>
    </source>
</reference>
<dbReference type="RefSeq" id="WP_093141152.1">
    <property type="nucleotide sequence ID" value="NZ_FOXF01000009.1"/>
</dbReference>
<dbReference type="SMART" id="SM00481">
    <property type="entry name" value="POLIIIAc"/>
    <property type="match status" value="1"/>
</dbReference>
<dbReference type="PANTHER" id="PTHR42924">
    <property type="entry name" value="EXONUCLEASE"/>
    <property type="match status" value="1"/>
</dbReference>
<dbReference type="PANTHER" id="PTHR42924:SF3">
    <property type="entry name" value="POLYMERASE_HISTIDINOL PHOSPHATASE N-TERMINAL DOMAIN-CONTAINING PROTEIN"/>
    <property type="match status" value="1"/>
</dbReference>
<dbReference type="GO" id="GO:0004534">
    <property type="term" value="F:5'-3' RNA exonuclease activity"/>
    <property type="evidence" value="ECO:0007669"/>
    <property type="project" value="TreeGrafter"/>
</dbReference>
<dbReference type="OrthoDB" id="9804333at2"/>
<protein>
    <recommendedName>
        <fullName evidence="1">Polymerase/histidinol phosphatase N-terminal domain-containing protein</fullName>
    </recommendedName>
</protein>
<accession>A0A662ZHI9</accession>
<dbReference type="InterPro" id="IPR052018">
    <property type="entry name" value="PHP_domain"/>
</dbReference>
<gene>
    <name evidence="2" type="ORF">SAMN02910344_00804</name>
</gene>
<dbReference type="InterPro" id="IPR016195">
    <property type="entry name" value="Pol/histidinol_Pase-like"/>
</dbReference>
<organism evidence="2 3">
    <name type="scientific">Ruminobacter amylophilus</name>
    <dbReference type="NCBI Taxonomy" id="867"/>
    <lineage>
        <taxon>Bacteria</taxon>
        <taxon>Pseudomonadati</taxon>
        <taxon>Pseudomonadota</taxon>
        <taxon>Gammaproteobacteria</taxon>
        <taxon>Aeromonadales</taxon>
        <taxon>Succinivibrionaceae</taxon>
        <taxon>Ruminobacter</taxon>
    </lineage>
</organism>
<dbReference type="Gene3D" id="3.20.20.140">
    <property type="entry name" value="Metal-dependent hydrolases"/>
    <property type="match status" value="1"/>
</dbReference>
<evidence type="ECO:0000259" key="1">
    <source>
        <dbReference type="SMART" id="SM00481"/>
    </source>
</evidence>
<dbReference type="InterPro" id="IPR004013">
    <property type="entry name" value="PHP_dom"/>
</dbReference>
<dbReference type="CDD" id="cd07438">
    <property type="entry name" value="PHP_HisPPase_AMP"/>
    <property type="match status" value="1"/>
</dbReference>
<dbReference type="EMBL" id="FOXF01000009">
    <property type="protein sequence ID" value="SFP22452.1"/>
    <property type="molecule type" value="Genomic_DNA"/>
</dbReference>
<feature type="domain" description="Polymerase/histidinol phosphatase N-terminal" evidence="1">
    <location>
        <begin position="19"/>
        <end position="87"/>
    </location>
</feature>
<evidence type="ECO:0000313" key="3">
    <source>
        <dbReference type="Proteomes" id="UP000243745"/>
    </source>
</evidence>
<dbReference type="Proteomes" id="UP000243745">
    <property type="component" value="Unassembled WGS sequence"/>
</dbReference>
<keyword evidence="3" id="KW-1185">Reference proteome</keyword>
<dbReference type="Gene3D" id="1.10.150.650">
    <property type="match status" value="1"/>
</dbReference>
<dbReference type="AlphaFoldDB" id="A0A662ZHI9"/>
<dbReference type="InterPro" id="IPR003141">
    <property type="entry name" value="Pol/His_phosphatase_N"/>
</dbReference>
<name>A0A662ZHI9_9GAMM</name>
<dbReference type="GO" id="GO:0035312">
    <property type="term" value="F:5'-3' DNA exonuclease activity"/>
    <property type="evidence" value="ECO:0007669"/>
    <property type="project" value="TreeGrafter"/>
</dbReference>
<sequence length="299" mass="33020">MTITTDELKQLLITDGARADLHLHSNASDGKLSPAEVVAAARERGVVLLALTDHDTCDGIKEAVEAVQACTEHNVHMTTGIEISTIWRGREIHIVGLCFDPNHPAMTSLLEKQKKLRDDRARAIGEKLEKCGFKDAYQKTREMAGNTATITRGNYTAYLYSVGAAETMNQCFAKYLAEGRKAYVRAQWCSVEDAVNAVNLAGGIAVLAHPRSYDLNNKWLRMLITDFKNAGGEAMEVSGSLQSPADRDFLQVLSVEYELFASCGSDFHRECKYISIGGGGRLPDRVNPVWNHKKFKLEV</sequence>
<dbReference type="Pfam" id="PF02811">
    <property type="entry name" value="PHP"/>
    <property type="match status" value="1"/>
</dbReference>
<dbReference type="SUPFAM" id="SSF89550">
    <property type="entry name" value="PHP domain-like"/>
    <property type="match status" value="1"/>
</dbReference>
<proteinExistence type="predicted"/>
<evidence type="ECO:0000313" key="2">
    <source>
        <dbReference type="EMBL" id="SFP22452.1"/>
    </source>
</evidence>